<comment type="caution">
    <text evidence="5">The sequence shown here is derived from an EMBL/GenBank/DDBJ whole genome shotgun (WGS) entry which is preliminary data.</text>
</comment>
<evidence type="ECO:0000256" key="3">
    <source>
        <dbReference type="SAM" id="MobiDB-lite"/>
    </source>
</evidence>
<protein>
    <submittedName>
        <fullName evidence="5">Kinetochore-Ndc80 complex, subunit Spc25</fullName>
    </submittedName>
</protein>
<feature type="region of interest" description="Disordered" evidence="3">
    <location>
        <begin position="185"/>
        <end position="206"/>
    </location>
</feature>
<dbReference type="EMBL" id="AOMB01000032">
    <property type="protein sequence ID" value="EMA38045.1"/>
    <property type="molecule type" value="Genomic_DNA"/>
</dbReference>
<dbReference type="Gene3D" id="3.40.50.300">
    <property type="entry name" value="P-loop containing nucleotide triphosphate hydrolases"/>
    <property type="match status" value="2"/>
</dbReference>
<keyword evidence="6" id="KW-1185">Reference proteome</keyword>
<dbReference type="NCBIfam" id="NF045487">
    <property type="entry name" value="ASRP"/>
    <property type="match status" value="1"/>
</dbReference>
<dbReference type="SUPFAM" id="SSF52540">
    <property type="entry name" value="P-loop containing nucleoside triphosphate hydrolases"/>
    <property type="match status" value="1"/>
</dbReference>
<dbReference type="eggNOG" id="arCOG00373">
    <property type="taxonomic scope" value="Archaea"/>
</dbReference>
<dbReference type="AlphaFoldDB" id="M0M107"/>
<accession>M0M107</accession>
<reference evidence="5 6" key="1">
    <citation type="journal article" date="2014" name="PLoS Genet.">
        <title>Phylogenetically driven sequencing of extremely halophilic archaea reveals strategies for static and dynamic osmo-response.</title>
        <authorList>
            <person name="Becker E.A."/>
            <person name="Seitzer P.M."/>
            <person name="Tritt A."/>
            <person name="Larsen D."/>
            <person name="Krusor M."/>
            <person name="Yao A.I."/>
            <person name="Wu D."/>
            <person name="Madern D."/>
            <person name="Eisen J.A."/>
            <person name="Darling A.E."/>
            <person name="Facciotti M.T."/>
        </authorList>
    </citation>
    <scope>NUCLEOTIDE SEQUENCE [LARGE SCALE GENOMIC DNA]</scope>
    <source>
        <strain evidence="5 6">100A6</strain>
    </source>
</reference>
<dbReference type="RefSeq" id="WP_007693975.1">
    <property type="nucleotide sequence ID" value="NZ_AJRK01000427.1"/>
</dbReference>
<name>M0M107_9EURY</name>
<evidence type="ECO:0000259" key="4">
    <source>
        <dbReference type="Pfam" id="PF13476"/>
    </source>
</evidence>
<feature type="compositionally biased region" description="Basic and acidic residues" evidence="3">
    <location>
        <begin position="185"/>
        <end position="194"/>
    </location>
</feature>
<dbReference type="Pfam" id="PF13476">
    <property type="entry name" value="AAA_23"/>
    <property type="match status" value="1"/>
</dbReference>
<sequence length="662" mass="75590">MSQTSVAEHPAEIAASNIGGISETEVSFSPGVTVLTGRNATNRTSFLQAIMAALGSEHASLKGDSDEGHVELTLGENVYRRALEREGGTVVMGGEPYLDDPEGADLFAFLLENNEARRAVARGDDLREVIMRPVDTDAIQAEITRLETRKRDLDDRLDRLDSLDDRLPELEQRRTRLEDQIEDKRTELEAKNTEIENADSTVDDTREQKSAFENALDDLQSTRSELDNVRYRLDTQRESIQALEDERDDLETEVADLSGTPAGDISELDSEIERLRDHKQSLESTISQLQRVLQFNEQMLDGDNPELQNALQETAPRTTANGDGDEDGALTDQLLADETADETTVCWTCGSEVDREAIDETLESLRSLREERAHERNELSSELDELTSQRDALRNERDQHERLQRKLDDIDREIDEREETVDELTSERDRLEDEIGELETDVDELEDQDHSELLDLHKEANQLEFELGRLENDLEDVDEEVQSVEERLDEREDLKRERADLQDELADLRTRIEQLESEAVEEFNDHMETILGILEYANIDRIWIERTERTVREGRRKVQRSVFDLHVVRSTDDGRTYEDTIDHLSESEREVTGLVFALAGYLVHELHEKLPFIVLDSLEALDSDRIAALVEYFSDYAEYLVVALLPEDAAGLDESHERITTI</sequence>
<evidence type="ECO:0000313" key="5">
    <source>
        <dbReference type="EMBL" id="EMA38045.1"/>
    </source>
</evidence>
<feature type="region of interest" description="Disordered" evidence="3">
    <location>
        <begin position="373"/>
        <end position="399"/>
    </location>
</feature>
<gene>
    <name evidence="5" type="ORF">C447_11430</name>
</gene>
<dbReference type="InterPro" id="IPR027417">
    <property type="entry name" value="P-loop_NTPase"/>
</dbReference>
<feature type="domain" description="Rad50/SbcC-type AAA" evidence="4">
    <location>
        <begin position="16"/>
        <end position="266"/>
    </location>
</feature>
<evidence type="ECO:0000256" key="1">
    <source>
        <dbReference type="ARBA" id="ARBA00023054"/>
    </source>
</evidence>
<dbReference type="Gene3D" id="1.10.287.1490">
    <property type="match status" value="1"/>
</dbReference>
<dbReference type="GO" id="GO:0016887">
    <property type="term" value="F:ATP hydrolysis activity"/>
    <property type="evidence" value="ECO:0007669"/>
    <property type="project" value="InterPro"/>
</dbReference>
<dbReference type="PATRIC" id="fig|1132509.6.peg.2588"/>
<evidence type="ECO:0000313" key="6">
    <source>
        <dbReference type="Proteomes" id="UP000011566"/>
    </source>
</evidence>
<dbReference type="PANTHER" id="PTHR32114:SF2">
    <property type="entry name" value="ABC TRANSPORTER ABCH.3"/>
    <property type="match status" value="1"/>
</dbReference>
<dbReference type="Proteomes" id="UP000011566">
    <property type="component" value="Unassembled WGS sequence"/>
</dbReference>
<organism evidence="5 6">
    <name type="scientific">Halococcus hamelinensis 100A6</name>
    <dbReference type="NCBI Taxonomy" id="1132509"/>
    <lineage>
        <taxon>Archaea</taxon>
        <taxon>Methanobacteriati</taxon>
        <taxon>Methanobacteriota</taxon>
        <taxon>Stenosarchaea group</taxon>
        <taxon>Halobacteria</taxon>
        <taxon>Halobacteriales</taxon>
        <taxon>Halococcaceae</taxon>
        <taxon>Halococcus</taxon>
    </lineage>
</organism>
<dbReference type="InterPro" id="IPR038729">
    <property type="entry name" value="Rad50/SbcC_AAA"/>
</dbReference>
<dbReference type="GO" id="GO:0006302">
    <property type="term" value="P:double-strand break repair"/>
    <property type="evidence" value="ECO:0007669"/>
    <property type="project" value="InterPro"/>
</dbReference>
<comment type="similarity">
    <text evidence="2">Belongs to the Sph1/Sph2 family.</text>
</comment>
<feature type="region of interest" description="Disordered" evidence="3">
    <location>
        <begin position="244"/>
        <end position="266"/>
    </location>
</feature>
<dbReference type="PANTHER" id="PTHR32114">
    <property type="entry name" value="ABC TRANSPORTER ABCH.3"/>
    <property type="match status" value="1"/>
</dbReference>
<feature type="compositionally biased region" description="Acidic residues" evidence="3">
    <location>
        <begin position="244"/>
        <end position="254"/>
    </location>
</feature>
<keyword evidence="1" id="KW-0175">Coiled coil</keyword>
<proteinExistence type="inferred from homology"/>
<evidence type="ECO:0000256" key="2">
    <source>
        <dbReference type="ARBA" id="ARBA00049666"/>
    </source>
</evidence>
<feature type="compositionally biased region" description="Basic and acidic residues" evidence="3">
    <location>
        <begin position="387"/>
        <end position="399"/>
    </location>
</feature>
<dbReference type="OrthoDB" id="241568at2157"/>